<dbReference type="Pfam" id="PF07722">
    <property type="entry name" value="Peptidase_C26"/>
    <property type="match status" value="1"/>
</dbReference>
<dbReference type="InterPro" id="IPR011697">
    <property type="entry name" value="Peptidase_C26"/>
</dbReference>
<dbReference type="InterPro" id="IPR015527">
    <property type="entry name" value="Pept_C26_g-glut_hydrolase"/>
</dbReference>
<dbReference type="PANTHER" id="PTHR11315:SF1">
    <property type="entry name" value="FOLATE GAMMA-GLUTAMYL HYDROLASE"/>
    <property type="match status" value="1"/>
</dbReference>
<organism evidence="9 10">
    <name type="scientific">Coilia grayii</name>
    <name type="common">Gray's grenadier anchovy</name>
    <dbReference type="NCBI Taxonomy" id="363190"/>
    <lineage>
        <taxon>Eukaryota</taxon>
        <taxon>Metazoa</taxon>
        <taxon>Chordata</taxon>
        <taxon>Craniata</taxon>
        <taxon>Vertebrata</taxon>
        <taxon>Euteleostomi</taxon>
        <taxon>Actinopterygii</taxon>
        <taxon>Neopterygii</taxon>
        <taxon>Teleostei</taxon>
        <taxon>Clupei</taxon>
        <taxon>Clupeiformes</taxon>
        <taxon>Clupeoidei</taxon>
        <taxon>Engraulidae</taxon>
        <taxon>Coilinae</taxon>
        <taxon>Coilia</taxon>
    </lineage>
</organism>
<evidence type="ECO:0000256" key="2">
    <source>
        <dbReference type="ARBA" id="ARBA00011083"/>
    </source>
</evidence>
<feature type="active site" description="Proton donor" evidence="6">
    <location>
        <position position="313"/>
    </location>
</feature>
<dbReference type="EC" id="3.4.19.9" evidence="7"/>
<dbReference type="EMBL" id="JBHFQA010000010">
    <property type="protein sequence ID" value="KAL2091777.1"/>
    <property type="molecule type" value="Genomic_DNA"/>
</dbReference>
<evidence type="ECO:0000256" key="8">
    <source>
        <dbReference type="SAM" id="MobiDB-lite"/>
    </source>
</evidence>
<keyword evidence="4" id="KW-0732">Signal</keyword>
<keyword evidence="10" id="KW-1185">Reference proteome</keyword>
<protein>
    <recommendedName>
        <fullName evidence="7">folate gamma-glutamyl hydrolase</fullName>
        <ecNumber evidence="7">3.4.19.9</ecNumber>
    </recommendedName>
</protein>
<keyword evidence="5 7" id="KW-0378">Hydrolase</keyword>
<comment type="catalytic activity">
    <reaction evidence="7">
        <text>(6S)-5,6,7,8-tetrahydrofolyl-(gamma-L-Glu)(n) + (n-1) H2O = (6S)-5,6,7,8-tetrahydrofolate + (n-1) L-glutamate</text>
        <dbReference type="Rhea" id="RHEA:56784"/>
        <dbReference type="Rhea" id="RHEA-COMP:14738"/>
        <dbReference type="ChEBI" id="CHEBI:15377"/>
        <dbReference type="ChEBI" id="CHEBI:29985"/>
        <dbReference type="ChEBI" id="CHEBI:57453"/>
        <dbReference type="ChEBI" id="CHEBI:141005"/>
        <dbReference type="EC" id="3.4.19.9"/>
    </reaction>
</comment>
<evidence type="ECO:0000256" key="3">
    <source>
        <dbReference type="ARBA" id="ARBA00022525"/>
    </source>
</evidence>
<dbReference type="GO" id="GO:0005576">
    <property type="term" value="C:extracellular region"/>
    <property type="evidence" value="ECO:0007669"/>
    <property type="project" value="UniProtKB-SubCell"/>
</dbReference>
<name>A0ABD1JY54_9TELE</name>
<evidence type="ECO:0000256" key="6">
    <source>
        <dbReference type="PIRSR" id="PIRSR615527-1"/>
    </source>
</evidence>
<accession>A0ABD1JY54</accession>
<feature type="active site" description="Nucleophile" evidence="6 7">
    <location>
        <position position="202"/>
    </location>
</feature>
<dbReference type="PROSITE" id="PS51275">
    <property type="entry name" value="PEPTIDASE_C26_GGH"/>
    <property type="match status" value="1"/>
</dbReference>
<keyword evidence="3" id="KW-0964">Secreted</keyword>
<gene>
    <name evidence="9" type="ORF">ACEWY4_011575</name>
</gene>
<dbReference type="SUPFAM" id="SSF52317">
    <property type="entry name" value="Class I glutamine amidotransferase-like"/>
    <property type="match status" value="1"/>
</dbReference>
<dbReference type="Gene3D" id="3.40.50.880">
    <property type="match status" value="1"/>
</dbReference>
<feature type="active site" evidence="7">
    <location>
        <position position="313"/>
    </location>
</feature>
<comment type="caution">
    <text evidence="9">The sequence shown here is derived from an EMBL/GenBank/DDBJ whole genome shotgun (WGS) entry which is preliminary data.</text>
</comment>
<evidence type="ECO:0000313" key="10">
    <source>
        <dbReference type="Proteomes" id="UP001591681"/>
    </source>
</evidence>
<dbReference type="FunFam" id="3.40.50.880:FF:000024">
    <property type="entry name" value="Folate gamma-glutamyl hydrolase"/>
    <property type="match status" value="1"/>
</dbReference>
<evidence type="ECO:0000256" key="5">
    <source>
        <dbReference type="ARBA" id="ARBA00022801"/>
    </source>
</evidence>
<dbReference type="PROSITE" id="PS51273">
    <property type="entry name" value="GATASE_TYPE_1"/>
    <property type="match status" value="1"/>
</dbReference>
<dbReference type="InterPro" id="IPR029062">
    <property type="entry name" value="Class_I_gatase-like"/>
</dbReference>
<sequence length="386" mass="43365">MLDVPHKPHTLSARPLLFPSKTPSHSSSGFPPCAGNLNGRRSGVRDLSFWVRDLLFALCASSLRISGEMERLKQLLFLCLLDVSVARPAAKQSAGAAVNERPIIGIITQEVSDHDMLPFGKTYIPASYVKYVESAGARVVPIRLNQTRGEYEKVFSQINGLLFIGGAVDLEKSDYALTARIFYKLAVEANSRGDYFPVWGTCMGLQLLTVLVSGEDLLSRTPAENISMPLNLTTEARSSRMFRNFPLDLFAALSHEPLTGNFHHYGVTEKVFKGNERLSRFFSILSTNQAEDGSVFVSTIEGRRYPFYAVQWHPEVNRFQWNPDYNYPHSPHATHLSTLLADFFISEGRRSHHSFSSPEEEAKALIYNCVPTYTANFTAYEQVYFF</sequence>
<evidence type="ECO:0000256" key="7">
    <source>
        <dbReference type="PROSITE-ProRule" id="PRU00607"/>
    </source>
</evidence>
<reference evidence="9 10" key="1">
    <citation type="submission" date="2024-09" db="EMBL/GenBank/DDBJ databases">
        <title>A chromosome-level genome assembly of Gray's grenadier anchovy, Coilia grayii.</title>
        <authorList>
            <person name="Fu Z."/>
        </authorList>
    </citation>
    <scope>NUCLEOTIDE SEQUENCE [LARGE SCALE GENOMIC DNA]</scope>
    <source>
        <strain evidence="9">G4</strain>
        <tissue evidence="9">Muscle</tissue>
    </source>
</reference>
<comment type="similarity">
    <text evidence="2">Belongs to the peptidase C26 family.</text>
</comment>
<dbReference type="Proteomes" id="UP001591681">
    <property type="component" value="Unassembled WGS sequence"/>
</dbReference>
<dbReference type="AlphaFoldDB" id="A0ABD1JY54"/>
<evidence type="ECO:0000256" key="1">
    <source>
        <dbReference type="ARBA" id="ARBA00004239"/>
    </source>
</evidence>
<evidence type="ECO:0000256" key="4">
    <source>
        <dbReference type="ARBA" id="ARBA00022729"/>
    </source>
</evidence>
<proteinExistence type="inferred from homology"/>
<dbReference type="PANTHER" id="PTHR11315">
    <property type="entry name" value="PROTEASE FAMILY C26 GAMMA-GLUTAMYL HYDROLASE"/>
    <property type="match status" value="1"/>
</dbReference>
<dbReference type="GO" id="GO:0034722">
    <property type="term" value="F:gamma-glutamyl-peptidase activity"/>
    <property type="evidence" value="ECO:0007669"/>
    <property type="project" value="UniProtKB-UniRule"/>
</dbReference>
<feature type="region of interest" description="Disordered" evidence="8">
    <location>
        <begin position="1"/>
        <end position="30"/>
    </location>
</feature>
<evidence type="ECO:0000313" key="9">
    <source>
        <dbReference type="EMBL" id="KAL2091777.1"/>
    </source>
</evidence>
<comment type="subcellular location">
    <subcellularLocation>
        <location evidence="1">Secreted</location>
        <location evidence="1">Extracellular space</location>
    </subcellularLocation>
</comment>